<dbReference type="EMBL" id="RCHS01004158">
    <property type="protein sequence ID" value="RMX37282.1"/>
    <property type="molecule type" value="Genomic_DNA"/>
</dbReference>
<dbReference type="AlphaFoldDB" id="A0A3M6T7D9"/>
<evidence type="ECO:0000313" key="2">
    <source>
        <dbReference type="Proteomes" id="UP000275408"/>
    </source>
</evidence>
<sequence>KLTKTGKPNNSAELANEFKATAVLPYVKGLSEQRCRCLQQQGVRAVFKPRQSQHAHHQRLPSRYPRPVDRHYQPFFRNFYISKLLESV</sequence>
<protein>
    <submittedName>
        <fullName evidence="1">Uncharacterized protein</fullName>
    </submittedName>
</protein>
<proteinExistence type="predicted"/>
<comment type="caution">
    <text evidence="1">The sequence shown here is derived from an EMBL/GenBank/DDBJ whole genome shotgun (WGS) entry which is preliminary data.</text>
</comment>
<keyword evidence="2" id="KW-1185">Reference proteome</keyword>
<gene>
    <name evidence="1" type="ORF">pdam_00025182</name>
</gene>
<organism evidence="1 2">
    <name type="scientific">Pocillopora damicornis</name>
    <name type="common">Cauliflower coral</name>
    <name type="synonym">Millepora damicornis</name>
    <dbReference type="NCBI Taxonomy" id="46731"/>
    <lineage>
        <taxon>Eukaryota</taxon>
        <taxon>Metazoa</taxon>
        <taxon>Cnidaria</taxon>
        <taxon>Anthozoa</taxon>
        <taxon>Hexacorallia</taxon>
        <taxon>Scleractinia</taxon>
        <taxon>Astrocoeniina</taxon>
        <taxon>Pocilloporidae</taxon>
        <taxon>Pocillopora</taxon>
    </lineage>
</organism>
<reference evidence="1 2" key="1">
    <citation type="journal article" date="2018" name="Sci. Rep.">
        <title>Comparative analysis of the Pocillopora damicornis genome highlights role of immune system in coral evolution.</title>
        <authorList>
            <person name="Cunning R."/>
            <person name="Bay R.A."/>
            <person name="Gillette P."/>
            <person name="Baker A.C."/>
            <person name="Traylor-Knowles N."/>
        </authorList>
    </citation>
    <scope>NUCLEOTIDE SEQUENCE [LARGE SCALE GENOMIC DNA]</scope>
    <source>
        <strain evidence="1">RSMAS</strain>
        <tissue evidence="1">Whole animal</tissue>
    </source>
</reference>
<evidence type="ECO:0000313" key="1">
    <source>
        <dbReference type="EMBL" id="RMX37282.1"/>
    </source>
</evidence>
<accession>A0A3M6T7D9</accession>
<feature type="non-terminal residue" evidence="1">
    <location>
        <position position="1"/>
    </location>
</feature>
<dbReference type="OrthoDB" id="8963429at2759"/>
<name>A0A3M6T7D9_POCDA</name>
<dbReference type="Proteomes" id="UP000275408">
    <property type="component" value="Unassembled WGS sequence"/>
</dbReference>